<feature type="transmembrane region" description="Helical" evidence="1">
    <location>
        <begin position="53"/>
        <end position="73"/>
    </location>
</feature>
<feature type="transmembrane region" description="Helical" evidence="1">
    <location>
        <begin position="135"/>
        <end position="156"/>
    </location>
</feature>
<dbReference type="Proteomes" id="UP000050502">
    <property type="component" value="Unassembled WGS sequence"/>
</dbReference>
<comment type="caution">
    <text evidence="2">The sequence shown here is derived from an EMBL/GenBank/DDBJ whole genome shotgun (WGS) entry which is preliminary data.</text>
</comment>
<dbReference type="AlphaFoldDB" id="A0A0N0RFV4"/>
<dbReference type="Pfam" id="PF04307">
    <property type="entry name" value="YdjM"/>
    <property type="match status" value="1"/>
</dbReference>
<keyword evidence="1" id="KW-0472">Membrane</keyword>
<evidence type="ECO:0000256" key="1">
    <source>
        <dbReference type="SAM" id="Phobius"/>
    </source>
</evidence>
<dbReference type="STRING" id="872965.SE16_04280"/>
<reference evidence="2 4" key="1">
    <citation type="journal article" date="2015" name="Genome Announc.">
        <title>Draft Genome Sequence of a Heterotrophic Facultative Anaerobic Thermophilic Bacterium, Ardenticatena maritima Strain 110ST.</title>
        <authorList>
            <person name="Kawaichi S."/>
            <person name="Yoshida T."/>
            <person name="Sako Y."/>
            <person name="Nakamura R."/>
        </authorList>
    </citation>
    <scope>NUCLEOTIDE SEQUENCE [LARGE SCALE GENOMIC DNA]</scope>
    <source>
        <strain evidence="2 4">110S</strain>
    </source>
</reference>
<dbReference type="RefSeq" id="WP_054493635.1">
    <property type="nucleotide sequence ID" value="NZ_BBZA01000196.1"/>
</dbReference>
<feature type="transmembrane region" description="Helical" evidence="1">
    <location>
        <begin position="94"/>
        <end position="115"/>
    </location>
</feature>
<dbReference type="InParanoid" id="A0A0N0RFV4"/>
<evidence type="ECO:0008006" key="6">
    <source>
        <dbReference type="Google" id="ProtNLM"/>
    </source>
</evidence>
<organism evidence="2 4">
    <name type="scientific">Ardenticatena maritima</name>
    <dbReference type="NCBI Taxonomy" id="872965"/>
    <lineage>
        <taxon>Bacteria</taxon>
        <taxon>Bacillati</taxon>
        <taxon>Chloroflexota</taxon>
        <taxon>Ardenticatenia</taxon>
        <taxon>Ardenticatenales</taxon>
        <taxon>Ardenticatenaceae</taxon>
        <taxon>Ardenticatena</taxon>
    </lineage>
</organism>
<keyword evidence="4" id="KW-1185">Reference proteome</keyword>
<reference evidence="3 5" key="2">
    <citation type="submission" date="2015-07" db="EMBL/GenBank/DDBJ databases">
        <title>Whole genome sequence of Ardenticatena maritima DSM 23922.</title>
        <authorList>
            <person name="Hemp J."/>
            <person name="Ward L.M."/>
            <person name="Pace L.A."/>
            <person name="Fischer W.W."/>
        </authorList>
    </citation>
    <scope>NUCLEOTIDE SEQUENCE [LARGE SCALE GENOMIC DNA]</scope>
    <source>
        <strain evidence="3 5">110S</strain>
    </source>
</reference>
<name>A0A0N0RFV4_9CHLR</name>
<keyword evidence="1" id="KW-0812">Transmembrane</keyword>
<reference evidence="4" key="3">
    <citation type="submission" date="2015-08" db="EMBL/GenBank/DDBJ databases">
        <title>Draft Genome Sequence of a Heterotrophic Facultative Anaerobic Bacterium Ardenticatena maritima Strain 110S.</title>
        <authorList>
            <person name="Kawaichi S."/>
            <person name="Yoshida T."/>
            <person name="Sako Y."/>
            <person name="Nakamura R."/>
        </authorList>
    </citation>
    <scope>NUCLEOTIDE SEQUENCE [LARGE SCALE GENOMIC DNA]</scope>
    <source>
        <strain evidence="4">110S</strain>
    </source>
</reference>
<protein>
    <recommendedName>
        <fullName evidence="6">DUF4184 family protein</fullName>
    </recommendedName>
</protein>
<dbReference type="Proteomes" id="UP000037784">
    <property type="component" value="Unassembled WGS sequence"/>
</dbReference>
<evidence type="ECO:0000313" key="3">
    <source>
        <dbReference type="EMBL" id="KPL89634.1"/>
    </source>
</evidence>
<dbReference type="EMBL" id="BBZA01000196">
    <property type="protein sequence ID" value="GAP63850.1"/>
    <property type="molecule type" value="Genomic_DNA"/>
</dbReference>
<accession>A0A0N0RFV4</accession>
<gene>
    <name evidence="2" type="ORF">ARMA_2273</name>
    <name evidence="3" type="ORF">SE16_04280</name>
</gene>
<dbReference type="InterPro" id="IPR007404">
    <property type="entry name" value="YdjM-like"/>
</dbReference>
<dbReference type="EMBL" id="LGKN01000003">
    <property type="protein sequence ID" value="KPL89634.1"/>
    <property type="molecule type" value="Genomic_DNA"/>
</dbReference>
<evidence type="ECO:0000313" key="5">
    <source>
        <dbReference type="Proteomes" id="UP000050502"/>
    </source>
</evidence>
<proteinExistence type="predicted"/>
<evidence type="ECO:0000313" key="2">
    <source>
        <dbReference type="EMBL" id="GAP63850.1"/>
    </source>
</evidence>
<evidence type="ECO:0000313" key="4">
    <source>
        <dbReference type="Proteomes" id="UP000037784"/>
    </source>
</evidence>
<keyword evidence="1" id="KW-1133">Transmembrane helix</keyword>
<sequence>MPFTPLHFGPGLALNAAAPRAVNWPAFCLANIIIDVEPAYFILTHNPPLHRTMHTLGGATLAFGATVLAWTLIRRGGKRAQVPNWGDWRGENQRAVWLGALLGAYSHVVLDAFLYSEMRLLWPLGEGNPLLGVVSFATVYLFCVLMWGVGLGWWCVRWAKRALA</sequence>
<dbReference type="OrthoDB" id="272996at2"/>